<reference evidence="2 3" key="1">
    <citation type="journal article" date="2020" name="Microorganisms">
        <title>Osmotic Adaptation and Compatible Solute Biosynthesis of Phototrophic Bacteria as Revealed from Genome Analyses.</title>
        <authorList>
            <person name="Imhoff J.F."/>
            <person name="Rahn T."/>
            <person name="Kunzel S."/>
            <person name="Keller A."/>
            <person name="Neulinger S.C."/>
        </authorList>
    </citation>
    <scope>NUCLEOTIDE SEQUENCE [LARGE SCALE GENOMIC DNA]</scope>
    <source>
        <strain evidence="2 3">DSM 9895</strain>
    </source>
</reference>
<keyword evidence="3" id="KW-1185">Reference proteome</keyword>
<gene>
    <name evidence="2" type="ORF">CKO28_03780</name>
</gene>
<evidence type="ECO:0000313" key="2">
    <source>
        <dbReference type="EMBL" id="MBK1667164.1"/>
    </source>
</evidence>
<evidence type="ECO:0000313" key="3">
    <source>
        <dbReference type="Proteomes" id="UP001296873"/>
    </source>
</evidence>
<dbReference type="EMBL" id="NRRL01000004">
    <property type="protein sequence ID" value="MBK1667164.1"/>
    <property type="molecule type" value="Genomic_DNA"/>
</dbReference>
<name>A0ABS1D9R0_9PROT</name>
<comment type="caution">
    <text evidence="2">The sequence shown here is derived from an EMBL/GenBank/DDBJ whole genome shotgun (WGS) entry which is preliminary data.</text>
</comment>
<feature type="region of interest" description="Disordered" evidence="1">
    <location>
        <begin position="51"/>
        <end position="71"/>
    </location>
</feature>
<proteinExistence type="predicted"/>
<organism evidence="2 3">
    <name type="scientific">Rhodovibrio sodomensis</name>
    <dbReference type="NCBI Taxonomy" id="1088"/>
    <lineage>
        <taxon>Bacteria</taxon>
        <taxon>Pseudomonadati</taxon>
        <taxon>Pseudomonadota</taxon>
        <taxon>Alphaproteobacteria</taxon>
        <taxon>Rhodospirillales</taxon>
        <taxon>Rhodovibrionaceae</taxon>
        <taxon>Rhodovibrio</taxon>
    </lineage>
</organism>
<accession>A0ABS1D9R0</accession>
<dbReference type="RefSeq" id="WP_200339224.1">
    <property type="nucleotide sequence ID" value="NZ_NRRL01000004.1"/>
</dbReference>
<dbReference type="Proteomes" id="UP001296873">
    <property type="component" value="Unassembled WGS sequence"/>
</dbReference>
<protein>
    <submittedName>
        <fullName evidence="2">Uncharacterized protein</fullName>
    </submittedName>
</protein>
<sequence>MTLSTPTIETLIDLVEIKLSCFEVWDREDTRELKALQSARDELSAARAAAERARRRPRAVPAPTERRVAVG</sequence>
<evidence type="ECO:0000256" key="1">
    <source>
        <dbReference type="SAM" id="MobiDB-lite"/>
    </source>
</evidence>